<name>A0A0F9SRV6_9ZZZZ</name>
<proteinExistence type="predicted"/>
<evidence type="ECO:0000256" key="1">
    <source>
        <dbReference type="SAM" id="Phobius"/>
    </source>
</evidence>
<protein>
    <submittedName>
        <fullName evidence="2">Uncharacterized protein</fullName>
    </submittedName>
</protein>
<keyword evidence="1" id="KW-0812">Transmembrane</keyword>
<keyword evidence="1" id="KW-1133">Transmembrane helix</keyword>
<sequence>MFGLADGKVTYTVGSLTILYAVVGYLLGQLDFVSAGQLVSTSLLAMGVRSGIAKGK</sequence>
<accession>A0A0F9SRV6</accession>
<feature type="transmembrane region" description="Helical" evidence="1">
    <location>
        <begin position="9"/>
        <end position="28"/>
    </location>
</feature>
<dbReference type="EMBL" id="LAZR01000377">
    <property type="protein sequence ID" value="KKN71730.1"/>
    <property type="molecule type" value="Genomic_DNA"/>
</dbReference>
<keyword evidence="1" id="KW-0472">Membrane</keyword>
<gene>
    <name evidence="2" type="ORF">LCGC14_0417960</name>
</gene>
<dbReference type="AlphaFoldDB" id="A0A0F9SRV6"/>
<organism evidence="2">
    <name type="scientific">marine sediment metagenome</name>
    <dbReference type="NCBI Taxonomy" id="412755"/>
    <lineage>
        <taxon>unclassified sequences</taxon>
        <taxon>metagenomes</taxon>
        <taxon>ecological metagenomes</taxon>
    </lineage>
</organism>
<comment type="caution">
    <text evidence="2">The sequence shown here is derived from an EMBL/GenBank/DDBJ whole genome shotgun (WGS) entry which is preliminary data.</text>
</comment>
<reference evidence="2" key="1">
    <citation type="journal article" date="2015" name="Nature">
        <title>Complex archaea that bridge the gap between prokaryotes and eukaryotes.</title>
        <authorList>
            <person name="Spang A."/>
            <person name="Saw J.H."/>
            <person name="Jorgensen S.L."/>
            <person name="Zaremba-Niedzwiedzka K."/>
            <person name="Martijn J."/>
            <person name="Lind A.E."/>
            <person name="van Eijk R."/>
            <person name="Schleper C."/>
            <person name="Guy L."/>
            <person name="Ettema T.J."/>
        </authorList>
    </citation>
    <scope>NUCLEOTIDE SEQUENCE</scope>
</reference>
<evidence type="ECO:0000313" key="2">
    <source>
        <dbReference type="EMBL" id="KKN71730.1"/>
    </source>
</evidence>